<sequence>MNRSNKRKDRWKKGSAAAMAAVLLALPIAEGRGAARGAEAPASAAAEKADPAAAARSEAPNAARVKAQAMVDALIQNYGVTGAQYAIRDKGKIVLSGGTTLDDNGGKREIGKTSMFGVGSVSKMYVTAAAMMLADDGKIEIDRPLTEYIPDFKMTDERYKEITPRMLMNHSAGLYGSHYKNSMLLGDNDSQNYDSLLANLSVQRLKSDPGEYSVYANDGFQLLELLVERVSGMDYSEFLRQRVGDPLKLNFTRTPMDEFDRGALEPIRLPGMPKALPPENANILGTGGVYSNAEELTLFGDVLTGEHPELLSEQSVEAMLQPEYRKGVWVPETKNAFGYGLGWDSVDLDPFGEYGIRAATKGGDTIMYHSALISLPDDDISIAFLTSGGSSLYNTAAATDVLLEYLKQSGKIANVLPAPTYKKPVKTDMPADMKKYAGLYGTVGETRRISLNDGETKMPAMMSGMIPEQTYVYTGSGEFTSEDGRTVLAFDEQTNGHTYLRVRSDIEMEGIGGTRMAFYEAQKLDDNRLEKGAAAAWSKRDGKTYYALDEKINSLFYISPSILTKKIAFEKEGGYANGTKIVDKDHAVNAAEIPVMNGRDTFDLTFTRQGGVEYLQADGRTYVSEDGIGPLYAGRSSVVTIPASGSVRWFKIPAAAAGKTLTSDFPEGAGFAVYDKTGAPVEISAASGSKTAVLPEGGLVVFGGKAGDALKVKLERK</sequence>
<dbReference type="RefSeq" id="WP_166279353.1">
    <property type="nucleotide sequence ID" value="NZ_JAAFGS010000012.1"/>
</dbReference>
<dbReference type="Pfam" id="PF00144">
    <property type="entry name" value="Beta-lactamase"/>
    <property type="match status" value="1"/>
</dbReference>
<dbReference type="PANTHER" id="PTHR46825:SF11">
    <property type="entry name" value="PENICILLIN-BINDING PROTEIN 4"/>
    <property type="match status" value="1"/>
</dbReference>
<keyword evidence="2" id="KW-0472">Membrane</keyword>
<dbReference type="SUPFAM" id="SSF56601">
    <property type="entry name" value="beta-lactamase/transpeptidase-like"/>
    <property type="match status" value="1"/>
</dbReference>
<evidence type="ECO:0000256" key="1">
    <source>
        <dbReference type="ARBA" id="ARBA00004370"/>
    </source>
</evidence>
<feature type="domain" description="Beta-lactamase-related" evidence="3">
    <location>
        <begin position="68"/>
        <end position="391"/>
    </location>
</feature>
<accession>A0ABX0FCC5</accession>
<dbReference type="Proteomes" id="UP000800303">
    <property type="component" value="Unassembled WGS sequence"/>
</dbReference>
<evidence type="ECO:0000313" key="5">
    <source>
        <dbReference type="Proteomes" id="UP000800303"/>
    </source>
</evidence>
<proteinExistence type="predicted"/>
<comment type="caution">
    <text evidence="4">The sequence shown here is derived from an EMBL/GenBank/DDBJ whole genome shotgun (WGS) entry which is preliminary data.</text>
</comment>
<dbReference type="InterPro" id="IPR012338">
    <property type="entry name" value="Beta-lactam/transpept-like"/>
</dbReference>
<evidence type="ECO:0000256" key="2">
    <source>
        <dbReference type="ARBA" id="ARBA00023136"/>
    </source>
</evidence>
<keyword evidence="5" id="KW-1185">Reference proteome</keyword>
<dbReference type="PANTHER" id="PTHR46825">
    <property type="entry name" value="D-ALANYL-D-ALANINE-CARBOXYPEPTIDASE/ENDOPEPTIDASE AMPH"/>
    <property type="match status" value="1"/>
</dbReference>
<reference evidence="4 5" key="1">
    <citation type="submission" date="2020-01" db="EMBL/GenBank/DDBJ databases">
        <title>Polyphasic characterisation and genomic insights into a novel alkali tolerant bacterium VR-M41.</title>
        <authorList>
            <person name="Vemuluri V.R."/>
        </authorList>
    </citation>
    <scope>NUCLEOTIDE SEQUENCE [LARGE SCALE GENOMIC DNA]</scope>
    <source>
        <strain evidence="4 5">VR-M41</strain>
    </source>
</reference>
<evidence type="ECO:0000313" key="4">
    <source>
        <dbReference type="EMBL" id="NGZ77953.1"/>
    </source>
</evidence>
<name>A0ABX0FCC5_9BACL</name>
<gene>
    <name evidence="4" type="ORF">GYN08_21915</name>
</gene>
<organism evidence="4 5">
    <name type="scientific">Saccharibacillus alkalitolerans</name>
    <dbReference type="NCBI Taxonomy" id="2705290"/>
    <lineage>
        <taxon>Bacteria</taxon>
        <taxon>Bacillati</taxon>
        <taxon>Bacillota</taxon>
        <taxon>Bacilli</taxon>
        <taxon>Bacillales</taxon>
        <taxon>Paenibacillaceae</taxon>
        <taxon>Saccharibacillus</taxon>
    </lineage>
</organism>
<dbReference type="EMBL" id="JAAFGS010000012">
    <property type="protein sequence ID" value="NGZ77953.1"/>
    <property type="molecule type" value="Genomic_DNA"/>
</dbReference>
<dbReference type="InterPro" id="IPR001466">
    <property type="entry name" value="Beta-lactam-related"/>
</dbReference>
<dbReference type="InterPro" id="IPR050491">
    <property type="entry name" value="AmpC-like"/>
</dbReference>
<protein>
    <submittedName>
        <fullName evidence="4">Beta-lactamase family protein</fullName>
    </submittedName>
</protein>
<evidence type="ECO:0000259" key="3">
    <source>
        <dbReference type="Pfam" id="PF00144"/>
    </source>
</evidence>
<dbReference type="Gene3D" id="3.40.710.10">
    <property type="entry name" value="DD-peptidase/beta-lactamase superfamily"/>
    <property type="match status" value="1"/>
</dbReference>
<comment type="subcellular location">
    <subcellularLocation>
        <location evidence="1">Membrane</location>
    </subcellularLocation>
</comment>